<keyword evidence="6" id="KW-1185">Reference proteome</keyword>
<dbReference type="InterPro" id="IPR029061">
    <property type="entry name" value="THDP-binding"/>
</dbReference>
<dbReference type="SUPFAM" id="SSF52518">
    <property type="entry name" value="Thiamin diphosphate-binding fold (THDP-binding)"/>
    <property type="match status" value="1"/>
</dbReference>
<proteinExistence type="inferred from homology"/>
<dbReference type="InterPro" id="IPR009014">
    <property type="entry name" value="Transketo_C/PFOR_II"/>
</dbReference>
<dbReference type="PANTHER" id="PTHR43825:SF1">
    <property type="entry name" value="TRANSKETOLASE-LIKE PYRIMIDINE-BINDING DOMAIN-CONTAINING PROTEIN"/>
    <property type="match status" value="1"/>
</dbReference>
<evidence type="ECO:0000313" key="5">
    <source>
        <dbReference type="EMBL" id="GJD65933.1"/>
    </source>
</evidence>
<accession>A0AA37M7B6</accession>
<dbReference type="Proteomes" id="UP001055286">
    <property type="component" value="Unassembled WGS sequence"/>
</dbReference>
<organism evidence="5 6">
    <name type="scientific">Methylobacterium frigidaeris</name>
    <dbReference type="NCBI Taxonomy" id="2038277"/>
    <lineage>
        <taxon>Bacteria</taxon>
        <taxon>Pseudomonadati</taxon>
        <taxon>Pseudomonadota</taxon>
        <taxon>Alphaproteobacteria</taxon>
        <taxon>Hyphomicrobiales</taxon>
        <taxon>Methylobacteriaceae</taxon>
        <taxon>Methylobacterium</taxon>
    </lineage>
</organism>
<dbReference type="InterPro" id="IPR005475">
    <property type="entry name" value="Transketolase-like_Pyr-bd"/>
</dbReference>
<keyword evidence="3" id="KW-0786">Thiamine pyrophosphate</keyword>
<dbReference type="CDD" id="cd07033">
    <property type="entry name" value="TPP_PYR_DXS_TK_like"/>
    <property type="match status" value="1"/>
</dbReference>
<dbReference type="FunFam" id="3.40.50.970:FF:000129">
    <property type="entry name" value="Transketolase"/>
    <property type="match status" value="1"/>
</dbReference>
<dbReference type="Pfam" id="PF02780">
    <property type="entry name" value="Transketolase_C"/>
    <property type="match status" value="1"/>
</dbReference>
<comment type="cofactor">
    <cofactor evidence="1">
        <name>thiamine diphosphate</name>
        <dbReference type="ChEBI" id="CHEBI:58937"/>
    </cofactor>
</comment>
<dbReference type="AlphaFoldDB" id="A0AA37M7B6"/>
<evidence type="ECO:0000313" key="6">
    <source>
        <dbReference type="Proteomes" id="UP001055286"/>
    </source>
</evidence>
<dbReference type="PANTHER" id="PTHR43825">
    <property type="entry name" value="PYRUVATE DEHYDROGENASE E1 COMPONENT"/>
    <property type="match status" value="1"/>
</dbReference>
<dbReference type="Gene3D" id="3.40.50.920">
    <property type="match status" value="1"/>
</dbReference>
<reference evidence="5" key="2">
    <citation type="submission" date="2021-08" db="EMBL/GenBank/DDBJ databases">
        <authorList>
            <person name="Tani A."/>
            <person name="Ola A."/>
            <person name="Ogura Y."/>
            <person name="Katsura K."/>
            <person name="Hayashi T."/>
        </authorList>
    </citation>
    <scope>NUCLEOTIDE SEQUENCE</scope>
    <source>
        <strain evidence="5">JCM 32048</strain>
    </source>
</reference>
<evidence type="ECO:0000256" key="2">
    <source>
        <dbReference type="ARBA" id="ARBA00007131"/>
    </source>
</evidence>
<reference evidence="5" key="1">
    <citation type="journal article" date="2016" name="Front. Microbiol.">
        <title>Genome Sequence of the Piezophilic, Mesophilic Sulfate-Reducing Bacterium Desulfovibrio indicus J2T.</title>
        <authorList>
            <person name="Cao J."/>
            <person name="Maignien L."/>
            <person name="Shao Z."/>
            <person name="Alain K."/>
            <person name="Jebbar M."/>
        </authorList>
    </citation>
    <scope>NUCLEOTIDE SEQUENCE</scope>
    <source>
        <strain evidence="5">JCM 32048</strain>
    </source>
</reference>
<dbReference type="SUPFAM" id="SSF52922">
    <property type="entry name" value="TK C-terminal domain-like"/>
    <property type="match status" value="1"/>
</dbReference>
<dbReference type="EMBL" id="BPQJ01000050">
    <property type="protein sequence ID" value="GJD65933.1"/>
    <property type="molecule type" value="Genomic_DNA"/>
</dbReference>
<sequence length="330" mass="34866">MSLLDHPDRLHEHVSAFRAAHPRADVRARFGASVTALLDRRPDAVAVTADLMHATGLAGLKERHPDRLINVGIAEQNLTGVAAGLAACGKLPVVCGYAAFLTLRAVEQAKVDCAYNELKVILCGLASGLSYGVGGPTHQTYEDIAIMRAIPNMIVVAPSDPVELDHALQAAAEHPAGTPIYLRLGRGPEHVFTRPGDPFAIGRAARLTEGRDVCLVAHGAMVMECLLAADLLRPEGIAAEVLNMHTVKPVDRGAILAAAAHVRAMVVVEEHSVIGGLGAAVLEVLERGHAFPILRIGVEDAYPPIGPTPELRESLGLSGPRIADRVRALL</sequence>
<dbReference type="SMART" id="SM00861">
    <property type="entry name" value="Transket_pyr"/>
    <property type="match status" value="1"/>
</dbReference>
<evidence type="ECO:0000256" key="3">
    <source>
        <dbReference type="ARBA" id="ARBA00023052"/>
    </source>
</evidence>
<dbReference type="Gene3D" id="3.40.50.970">
    <property type="match status" value="1"/>
</dbReference>
<dbReference type="InterPro" id="IPR051157">
    <property type="entry name" value="PDH/Transketolase"/>
</dbReference>
<evidence type="ECO:0000256" key="1">
    <source>
        <dbReference type="ARBA" id="ARBA00001964"/>
    </source>
</evidence>
<gene>
    <name evidence="5" type="primary">aptB_3</name>
    <name evidence="5" type="ORF">MPEAHAMD_6129</name>
</gene>
<comment type="caution">
    <text evidence="5">The sequence shown here is derived from an EMBL/GenBank/DDBJ whole genome shotgun (WGS) entry which is preliminary data.</text>
</comment>
<feature type="domain" description="Transketolase-like pyrimidine-binding" evidence="4">
    <location>
        <begin position="24"/>
        <end position="191"/>
    </location>
</feature>
<name>A0AA37M7B6_9HYPH</name>
<evidence type="ECO:0000259" key="4">
    <source>
        <dbReference type="SMART" id="SM00861"/>
    </source>
</evidence>
<comment type="similarity">
    <text evidence="2">Belongs to the transketolase family.</text>
</comment>
<dbReference type="Pfam" id="PF02779">
    <property type="entry name" value="Transket_pyr"/>
    <property type="match status" value="1"/>
</dbReference>
<dbReference type="RefSeq" id="WP_238193250.1">
    <property type="nucleotide sequence ID" value="NZ_BPQJ01000050.1"/>
</dbReference>
<protein>
    <submittedName>
        <fullName evidence="5">Apulose-4-phosphate transketolase subunit B</fullName>
    </submittedName>
</protein>
<dbReference type="InterPro" id="IPR033248">
    <property type="entry name" value="Transketolase_C"/>
</dbReference>